<evidence type="ECO:0000313" key="2">
    <source>
        <dbReference type="Proteomes" id="UP001139366"/>
    </source>
</evidence>
<dbReference type="Gene3D" id="3.30.565.10">
    <property type="entry name" value="Histidine kinase-like ATPase, C-terminal domain"/>
    <property type="match status" value="1"/>
</dbReference>
<comment type="caution">
    <text evidence="1">The sequence shown here is derived from an EMBL/GenBank/DDBJ whole genome shotgun (WGS) entry which is preliminary data.</text>
</comment>
<sequence length="683" mass="79998">MKKHTTQLTSKSIEGSGLPTDYKKAIAEYIWNSFDANASIVEINFRANGIQAIQSFSIADNGTGINFSNIADTFGNFMVSLKANSFSDTGFIKGKKGKGRYSFSIFCSKAKWDTTFISEEGHYLNYIIQINREEIQNFQTGDTSIKKNTQTGTKVIFEDFYNLTGDLLDNEDFEKYLANEFGWFLYLNKDRDYKIIINSRPLNYESVIGDSEDRDITYGDFVFKISFLRWNEKIGDKYYYYFLNTDKKEAYRKHTSFNNKTADFHHSVYIESSYFDSFKPTKLDHPVLDQTFNQSDPVFKLLVENLNELVGQKEKAFIRDLKAGELIESYNQRNIFPIFGSNKYEQLRKDDLENVVKELYSVQPKIFQNLSIPQSKTIVGFLNLLLDTDQREHVLSIIDNVVKLTDEERRELSSVLKSTKLSQITHLVRFLENRYTIVNILKLLVFDLKKFTDERNHIQKIIEENYWIFGEQYHLVSADKNFEILLNNYYSHLENNKKKNEKIDHVNKLKRPDIFIARKSEIIDTNDSDSTVEENIIVELKRPSVIIGNDQFQQVERYLRFIIEDDRFNSVTRTWKFILVGTKVDDYIRDLHVSQKEKGKKYLIQSIRNYEIYAMTWDDLFRIFTIKHKHLIDKLEFKTIVIEELQLKGINLDKSGSDILTQIALSKDKTILVDGFADDDLPF</sequence>
<dbReference type="RefSeq" id="WP_223710424.1">
    <property type="nucleotide sequence ID" value="NZ_JAINUY010000008.1"/>
</dbReference>
<dbReference type="AlphaFoldDB" id="A0A9X1HFQ9"/>
<reference evidence="1 2" key="1">
    <citation type="journal article" date="2023" name="Antonie Van Leeuwenhoek">
        <title>Flavobacterium potami sp. nov., a multi-metal resistance genes harbouring bacterium isolated from shallow river silt.</title>
        <authorList>
            <person name="Li S."/>
            <person name="Mao S."/>
            <person name="Mu W."/>
            <person name="Guo B."/>
            <person name="Li C."/>
            <person name="Zhu Q."/>
            <person name="Hou X."/>
            <person name="Zhao Y."/>
            <person name="Wei S."/>
            <person name="Liu H."/>
            <person name="Liu A."/>
        </authorList>
    </citation>
    <scope>NUCLEOTIDE SEQUENCE [LARGE SCALE GENOMIC DNA]</scope>
    <source>
        <strain evidence="1 2">17A</strain>
    </source>
</reference>
<accession>A0A9X1HFQ9</accession>
<dbReference type="EMBL" id="JAINUY010000008">
    <property type="protein sequence ID" value="MBZ4037302.1"/>
    <property type="molecule type" value="Genomic_DNA"/>
</dbReference>
<keyword evidence="1" id="KW-0067">ATP-binding</keyword>
<proteinExistence type="predicted"/>
<dbReference type="SUPFAM" id="SSF55874">
    <property type="entry name" value="ATPase domain of HSP90 chaperone/DNA topoisomerase II/histidine kinase"/>
    <property type="match status" value="1"/>
</dbReference>
<organism evidence="1 2">
    <name type="scientific">Flavobacterium potami</name>
    <dbReference type="NCBI Taxonomy" id="2872310"/>
    <lineage>
        <taxon>Bacteria</taxon>
        <taxon>Pseudomonadati</taxon>
        <taxon>Bacteroidota</taxon>
        <taxon>Flavobacteriia</taxon>
        <taxon>Flavobacteriales</taxon>
        <taxon>Flavobacteriaceae</taxon>
        <taxon>Flavobacterium</taxon>
    </lineage>
</organism>
<protein>
    <submittedName>
        <fullName evidence="1">ATP-binding protein</fullName>
    </submittedName>
</protein>
<dbReference type="Proteomes" id="UP001139366">
    <property type="component" value="Unassembled WGS sequence"/>
</dbReference>
<keyword evidence="1" id="KW-0547">Nucleotide-binding</keyword>
<dbReference type="GO" id="GO:0005524">
    <property type="term" value="F:ATP binding"/>
    <property type="evidence" value="ECO:0007669"/>
    <property type="project" value="UniProtKB-KW"/>
</dbReference>
<keyword evidence="2" id="KW-1185">Reference proteome</keyword>
<dbReference type="InterPro" id="IPR036890">
    <property type="entry name" value="HATPase_C_sf"/>
</dbReference>
<gene>
    <name evidence="1" type="ORF">K6T82_21255</name>
</gene>
<dbReference type="Pfam" id="PF13589">
    <property type="entry name" value="HATPase_c_3"/>
    <property type="match status" value="1"/>
</dbReference>
<name>A0A9X1HFQ9_9FLAO</name>
<evidence type="ECO:0000313" key="1">
    <source>
        <dbReference type="EMBL" id="MBZ4037302.1"/>
    </source>
</evidence>